<evidence type="ECO:0000256" key="2">
    <source>
        <dbReference type="PROSITE-ProRule" id="PRU00059"/>
    </source>
</evidence>
<keyword evidence="5" id="KW-1185">Reference proteome</keyword>
<evidence type="ECO:0000313" key="5">
    <source>
        <dbReference type="Proteomes" id="UP000094527"/>
    </source>
</evidence>
<protein>
    <submittedName>
        <fullName evidence="4">Signal peptide, CUB and EGF-like domain-containing protein 2</fullName>
    </submittedName>
</protein>
<gene>
    <name evidence="4" type="ORF">Ocin01_14962</name>
</gene>
<comment type="caution">
    <text evidence="2">Lacks conserved residue(s) required for the propagation of feature annotation.</text>
</comment>
<dbReference type="SMART" id="SM00042">
    <property type="entry name" value="CUB"/>
    <property type="match status" value="1"/>
</dbReference>
<dbReference type="SUPFAM" id="SSF49854">
    <property type="entry name" value="Spermadhesin, CUB domain"/>
    <property type="match status" value="1"/>
</dbReference>
<reference evidence="4 5" key="1">
    <citation type="journal article" date="2016" name="Genome Biol. Evol.">
        <title>Gene Family Evolution Reflects Adaptation to Soil Environmental Stressors in the Genome of the Collembolan Orchesella cincta.</title>
        <authorList>
            <person name="Faddeeva-Vakhrusheva A."/>
            <person name="Derks M.F."/>
            <person name="Anvar S.Y."/>
            <person name="Agamennone V."/>
            <person name="Suring W."/>
            <person name="Smit S."/>
            <person name="van Straalen N.M."/>
            <person name="Roelofs D."/>
        </authorList>
    </citation>
    <scope>NUCLEOTIDE SEQUENCE [LARGE SCALE GENOMIC DNA]</scope>
    <source>
        <tissue evidence="4">Mixed pool</tissue>
    </source>
</reference>
<feature type="non-terminal residue" evidence="4">
    <location>
        <position position="129"/>
    </location>
</feature>
<evidence type="ECO:0000256" key="1">
    <source>
        <dbReference type="ARBA" id="ARBA00023157"/>
    </source>
</evidence>
<evidence type="ECO:0000259" key="3">
    <source>
        <dbReference type="PROSITE" id="PS01180"/>
    </source>
</evidence>
<proteinExistence type="predicted"/>
<dbReference type="EMBL" id="LJIJ01001445">
    <property type="protein sequence ID" value="ODM91726.1"/>
    <property type="molecule type" value="Genomic_DNA"/>
</dbReference>
<dbReference type="InterPro" id="IPR035914">
    <property type="entry name" value="Sperma_CUB_dom_sf"/>
</dbReference>
<dbReference type="CDD" id="cd00041">
    <property type="entry name" value="CUB"/>
    <property type="match status" value="1"/>
</dbReference>
<dbReference type="Proteomes" id="UP000094527">
    <property type="component" value="Unassembled WGS sequence"/>
</dbReference>
<name>A0A1D2MFG2_ORCCI</name>
<dbReference type="InterPro" id="IPR000859">
    <property type="entry name" value="CUB_dom"/>
</dbReference>
<keyword evidence="1" id="KW-1015">Disulfide bond</keyword>
<sequence length="129" mass="14289">AAYPPVNNKTGLLRKCGEVLGGSTGSINYKTDMSFEPNDRCIWVIVPQPGPRSKIMIQVSSIGIYDSDDHLYMMQLVDANGEELPNAPNKTKLVRYQIYEARSREVYIVFYSDSSSQGSGFSLTWSVAG</sequence>
<dbReference type="AlphaFoldDB" id="A0A1D2MFG2"/>
<feature type="domain" description="CUB" evidence="3">
    <location>
        <begin position="16"/>
        <end position="128"/>
    </location>
</feature>
<dbReference type="PROSITE" id="PS01180">
    <property type="entry name" value="CUB"/>
    <property type="match status" value="1"/>
</dbReference>
<evidence type="ECO:0000313" key="4">
    <source>
        <dbReference type="EMBL" id="ODM91726.1"/>
    </source>
</evidence>
<dbReference type="Gene3D" id="2.60.120.290">
    <property type="entry name" value="Spermadhesin, CUB domain"/>
    <property type="match status" value="1"/>
</dbReference>
<dbReference type="Pfam" id="PF00431">
    <property type="entry name" value="CUB"/>
    <property type="match status" value="1"/>
</dbReference>
<accession>A0A1D2MFG2</accession>
<comment type="caution">
    <text evidence="4">The sequence shown here is derived from an EMBL/GenBank/DDBJ whole genome shotgun (WGS) entry which is preliminary data.</text>
</comment>
<organism evidence="4 5">
    <name type="scientific">Orchesella cincta</name>
    <name type="common">Springtail</name>
    <name type="synonym">Podura cincta</name>
    <dbReference type="NCBI Taxonomy" id="48709"/>
    <lineage>
        <taxon>Eukaryota</taxon>
        <taxon>Metazoa</taxon>
        <taxon>Ecdysozoa</taxon>
        <taxon>Arthropoda</taxon>
        <taxon>Hexapoda</taxon>
        <taxon>Collembola</taxon>
        <taxon>Entomobryomorpha</taxon>
        <taxon>Entomobryoidea</taxon>
        <taxon>Orchesellidae</taxon>
        <taxon>Orchesellinae</taxon>
        <taxon>Orchesella</taxon>
    </lineage>
</organism>
<dbReference type="OrthoDB" id="8298994at2759"/>
<feature type="non-terminal residue" evidence="4">
    <location>
        <position position="1"/>
    </location>
</feature>